<dbReference type="InterPro" id="IPR001357">
    <property type="entry name" value="BRCT_dom"/>
</dbReference>
<comment type="caution">
    <text evidence="3">The sequence shown here is derived from an EMBL/GenBank/DDBJ whole genome shotgun (WGS) entry which is preliminary data.</text>
</comment>
<keyword evidence="4" id="KW-1185">Reference proteome</keyword>
<protein>
    <recommendedName>
        <fullName evidence="2">BRCT domain-containing protein</fullName>
    </recommendedName>
</protein>
<sequence>MERDRVIELIRQNGGTVTDTVDRDTTHLIAEARSEKKWKAATDLNVPILKMGWLQKALQENLTPPLMEWRRTLPGSPDLRQEASETEELTGQQKRPMDELMETKAPPAAIGRSAVKGKKKHKTSSHHWTQKKRNPKAPAPVEKMTKHPREESAPAPAPTGAGIGS</sequence>
<evidence type="ECO:0000313" key="3">
    <source>
        <dbReference type="EMBL" id="KAJ4458090.1"/>
    </source>
</evidence>
<dbReference type="Pfam" id="PF12738">
    <property type="entry name" value="PTCB-BRCT"/>
    <property type="match status" value="1"/>
</dbReference>
<dbReference type="SUPFAM" id="SSF52113">
    <property type="entry name" value="BRCT domain"/>
    <property type="match status" value="1"/>
</dbReference>
<feature type="region of interest" description="Disordered" evidence="1">
    <location>
        <begin position="71"/>
        <end position="165"/>
    </location>
</feature>
<dbReference type="Proteomes" id="UP001141327">
    <property type="component" value="Unassembled WGS sequence"/>
</dbReference>
<reference evidence="3" key="1">
    <citation type="journal article" date="2022" name="bioRxiv">
        <title>Genomics of Preaxostyla Flagellates Illuminates Evolutionary Transitions and the Path Towards Mitochondrial Loss.</title>
        <authorList>
            <person name="Novak L.V.F."/>
            <person name="Treitli S.C."/>
            <person name="Pyrih J."/>
            <person name="Halakuc P."/>
            <person name="Pipaliya S.V."/>
            <person name="Vacek V."/>
            <person name="Brzon O."/>
            <person name="Soukal P."/>
            <person name="Eme L."/>
            <person name="Dacks J.B."/>
            <person name="Karnkowska A."/>
            <person name="Elias M."/>
            <person name="Hampl V."/>
        </authorList>
    </citation>
    <scope>NUCLEOTIDE SEQUENCE</scope>
    <source>
        <strain evidence="3">RCP-MX</strain>
    </source>
</reference>
<feature type="domain" description="BRCT" evidence="2">
    <location>
        <begin position="1"/>
        <end position="61"/>
    </location>
</feature>
<dbReference type="Gene3D" id="3.40.50.10190">
    <property type="entry name" value="BRCT domain"/>
    <property type="match status" value="1"/>
</dbReference>
<evidence type="ECO:0000313" key="4">
    <source>
        <dbReference type="Proteomes" id="UP001141327"/>
    </source>
</evidence>
<evidence type="ECO:0000259" key="2">
    <source>
        <dbReference type="PROSITE" id="PS50172"/>
    </source>
</evidence>
<organism evidence="3 4">
    <name type="scientific">Paratrimastix pyriformis</name>
    <dbReference type="NCBI Taxonomy" id="342808"/>
    <lineage>
        <taxon>Eukaryota</taxon>
        <taxon>Metamonada</taxon>
        <taxon>Preaxostyla</taxon>
        <taxon>Paratrimastigidae</taxon>
        <taxon>Paratrimastix</taxon>
    </lineage>
</organism>
<proteinExistence type="predicted"/>
<feature type="compositionally biased region" description="Basic and acidic residues" evidence="1">
    <location>
        <begin position="143"/>
        <end position="152"/>
    </location>
</feature>
<dbReference type="CDD" id="cd00027">
    <property type="entry name" value="BRCT"/>
    <property type="match status" value="1"/>
</dbReference>
<name>A0ABQ8UKT3_9EUKA</name>
<dbReference type="EMBL" id="JAPMOS010000034">
    <property type="protein sequence ID" value="KAJ4458090.1"/>
    <property type="molecule type" value="Genomic_DNA"/>
</dbReference>
<gene>
    <name evidence="3" type="ORF">PAPYR_6200</name>
</gene>
<dbReference type="PROSITE" id="PS50172">
    <property type="entry name" value="BRCT"/>
    <property type="match status" value="1"/>
</dbReference>
<feature type="compositionally biased region" description="Basic residues" evidence="1">
    <location>
        <begin position="115"/>
        <end position="135"/>
    </location>
</feature>
<evidence type="ECO:0000256" key="1">
    <source>
        <dbReference type="SAM" id="MobiDB-lite"/>
    </source>
</evidence>
<dbReference type="InterPro" id="IPR036420">
    <property type="entry name" value="BRCT_dom_sf"/>
</dbReference>
<accession>A0ABQ8UKT3</accession>